<protein>
    <recommendedName>
        <fullName evidence="1">GAG-pre-integrase domain-containing protein</fullName>
    </recommendedName>
</protein>
<dbReference type="InterPro" id="IPR025724">
    <property type="entry name" value="GAG-pre-integrase_dom"/>
</dbReference>
<evidence type="ECO:0000259" key="1">
    <source>
        <dbReference type="Pfam" id="PF13976"/>
    </source>
</evidence>
<name>A0AAV0DM19_9ASTE</name>
<feature type="non-terminal residue" evidence="2">
    <location>
        <position position="104"/>
    </location>
</feature>
<sequence>MKKNYQDMPSKTPIGVGRWIGGVYYFHFLDRIQALSISASSSRDLWHSRLGHPSKKVLRLVSRHNEYLFDVDFQNNCDACSRVKQTRDVFNNNLARAVEPFEMI</sequence>
<evidence type="ECO:0000313" key="2">
    <source>
        <dbReference type="EMBL" id="CAH9104948.1"/>
    </source>
</evidence>
<accession>A0AAV0DM19</accession>
<feature type="domain" description="GAG-pre-integrase" evidence="1">
    <location>
        <begin position="22"/>
        <end position="85"/>
    </location>
</feature>
<dbReference type="Proteomes" id="UP001152523">
    <property type="component" value="Unassembled WGS sequence"/>
</dbReference>
<evidence type="ECO:0000313" key="3">
    <source>
        <dbReference type="Proteomes" id="UP001152523"/>
    </source>
</evidence>
<dbReference type="AlphaFoldDB" id="A0AAV0DM19"/>
<proteinExistence type="predicted"/>
<keyword evidence="3" id="KW-1185">Reference proteome</keyword>
<dbReference type="EMBL" id="CAMAPF010000128">
    <property type="protein sequence ID" value="CAH9104948.1"/>
    <property type="molecule type" value="Genomic_DNA"/>
</dbReference>
<comment type="caution">
    <text evidence="2">The sequence shown here is derived from an EMBL/GenBank/DDBJ whole genome shotgun (WGS) entry which is preliminary data.</text>
</comment>
<gene>
    <name evidence="2" type="ORF">CEPIT_LOCUS16999</name>
</gene>
<reference evidence="2" key="1">
    <citation type="submission" date="2022-07" db="EMBL/GenBank/DDBJ databases">
        <authorList>
            <person name="Macas J."/>
            <person name="Novak P."/>
            <person name="Neumann P."/>
        </authorList>
    </citation>
    <scope>NUCLEOTIDE SEQUENCE</scope>
</reference>
<dbReference type="Pfam" id="PF13976">
    <property type="entry name" value="gag_pre-integrs"/>
    <property type="match status" value="1"/>
</dbReference>
<organism evidence="2 3">
    <name type="scientific">Cuscuta epithymum</name>
    <dbReference type="NCBI Taxonomy" id="186058"/>
    <lineage>
        <taxon>Eukaryota</taxon>
        <taxon>Viridiplantae</taxon>
        <taxon>Streptophyta</taxon>
        <taxon>Embryophyta</taxon>
        <taxon>Tracheophyta</taxon>
        <taxon>Spermatophyta</taxon>
        <taxon>Magnoliopsida</taxon>
        <taxon>eudicotyledons</taxon>
        <taxon>Gunneridae</taxon>
        <taxon>Pentapetalae</taxon>
        <taxon>asterids</taxon>
        <taxon>lamiids</taxon>
        <taxon>Solanales</taxon>
        <taxon>Convolvulaceae</taxon>
        <taxon>Cuscuteae</taxon>
        <taxon>Cuscuta</taxon>
        <taxon>Cuscuta subgen. Cuscuta</taxon>
    </lineage>
</organism>